<dbReference type="EMBL" id="BK015077">
    <property type="protein sequence ID" value="DAD90109.1"/>
    <property type="molecule type" value="Genomic_DNA"/>
</dbReference>
<organism evidence="1">
    <name type="scientific">Siphoviridae sp. ctnN38</name>
    <dbReference type="NCBI Taxonomy" id="2826455"/>
    <lineage>
        <taxon>Viruses</taxon>
        <taxon>Duplodnaviria</taxon>
        <taxon>Heunggongvirae</taxon>
        <taxon>Uroviricota</taxon>
        <taxon>Caudoviricetes</taxon>
    </lineage>
</organism>
<name>A0A8S5N5T2_9CAUD</name>
<sequence length="32" mass="3964">MVYRTNETPYLIFYVSMLPFQQFQIRQCQQCS</sequence>
<proteinExistence type="predicted"/>
<accession>A0A8S5N5T2</accession>
<evidence type="ECO:0000313" key="1">
    <source>
        <dbReference type="EMBL" id="DAD90109.1"/>
    </source>
</evidence>
<protein>
    <submittedName>
        <fullName evidence="1">Uncharacterized protein</fullName>
    </submittedName>
</protein>
<reference evidence="1" key="1">
    <citation type="journal article" date="2021" name="Proc. Natl. Acad. Sci. U.S.A.">
        <title>A Catalog of Tens of Thousands of Viruses from Human Metagenomes Reveals Hidden Associations with Chronic Diseases.</title>
        <authorList>
            <person name="Tisza M.J."/>
            <person name="Buck C.B."/>
        </authorList>
    </citation>
    <scope>NUCLEOTIDE SEQUENCE</scope>
    <source>
        <strain evidence="1">CtnN38</strain>
    </source>
</reference>